<evidence type="ECO:0000313" key="1">
    <source>
        <dbReference type="EnsemblPlants" id="MELO3C002743.2.1"/>
    </source>
</evidence>
<sequence>MVVLPKTEDKTGLNIVLHGWSLKMMGYTPVQLNRSGLVRPIWAGSVDFHAILVRFKLFGGGRAIVKH</sequence>
<reference evidence="1" key="1">
    <citation type="submission" date="2023-03" db="UniProtKB">
        <authorList>
            <consortium name="EnsemblPlants"/>
        </authorList>
    </citation>
    <scope>IDENTIFICATION</scope>
</reference>
<proteinExistence type="predicted"/>
<name>A0A9I9CFD7_CUCME</name>
<dbReference type="AlphaFoldDB" id="A0A9I9CFD7"/>
<organism evidence="1">
    <name type="scientific">Cucumis melo</name>
    <name type="common">Muskmelon</name>
    <dbReference type="NCBI Taxonomy" id="3656"/>
    <lineage>
        <taxon>Eukaryota</taxon>
        <taxon>Viridiplantae</taxon>
        <taxon>Streptophyta</taxon>
        <taxon>Embryophyta</taxon>
        <taxon>Tracheophyta</taxon>
        <taxon>Spermatophyta</taxon>
        <taxon>Magnoliopsida</taxon>
        <taxon>eudicotyledons</taxon>
        <taxon>Gunneridae</taxon>
        <taxon>Pentapetalae</taxon>
        <taxon>rosids</taxon>
        <taxon>fabids</taxon>
        <taxon>Cucurbitales</taxon>
        <taxon>Cucurbitaceae</taxon>
        <taxon>Benincaseae</taxon>
        <taxon>Cucumis</taxon>
    </lineage>
</organism>
<protein>
    <submittedName>
        <fullName evidence="1">Uncharacterized protein</fullName>
    </submittedName>
</protein>
<dbReference type="Gramene" id="MELO3C002743.2.1">
    <property type="protein sequence ID" value="MELO3C002743.2.1"/>
    <property type="gene ID" value="MELO3C002743.2"/>
</dbReference>
<accession>A0A9I9CFD7</accession>
<dbReference type="EnsemblPlants" id="MELO3C002743.2.1">
    <property type="protein sequence ID" value="MELO3C002743.2.1"/>
    <property type="gene ID" value="MELO3C002743.2"/>
</dbReference>